<dbReference type="EMBL" id="VVIW01000004">
    <property type="protein sequence ID" value="NHZ40300.1"/>
    <property type="molecule type" value="Genomic_DNA"/>
</dbReference>
<reference evidence="1 2" key="1">
    <citation type="submission" date="2019-09" db="EMBL/GenBank/DDBJ databases">
        <title>Taxonomy of Antarctic Massilia spp.: description of Massilia rubra sp. nov., Massilia aquatica sp. nov., Massilia mucilaginosa sp. nov., Massilia frigida sp. nov. isolated from streams, lakes and regoliths.</title>
        <authorList>
            <person name="Holochova P."/>
            <person name="Sedlacek I."/>
            <person name="Kralova S."/>
            <person name="Maslanova I."/>
            <person name="Busse H.-J."/>
            <person name="Stankova E."/>
            <person name="Vrbovska V."/>
            <person name="Kovarovic V."/>
            <person name="Bartak M."/>
            <person name="Svec P."/>
            <person name="Pantucek R."/>
        </authorList>
    </citation>
    <scope>NUCLEOTIDE SEQUENCE [LARGE SCALE GENOMIC DNA]</scope>
    <source>
        <strain evidence="1 2">CCM 8693</strain>
    </source>
</reference>
<evidence type="ECO:0000313" key="1">
    <source>
        <dbReference type="EMBL" id="NHZ40300.1"/>
    </source>
</evidence>
<evidence type="ECO:0000313" key="2">
    <source>
        <dbReference type="Proteomes" id="UP000819052"/>
    </source>
</evidence>
<comment type="caution">
    <text evidence="1">The sequence shown here is derived from an EMBL/GenBank/DDBJ whole genome shotgun (WGS) entry which is preliminary data.</text>
</comment>
<dbReference type="RefSeq" id="WP_167076159.1">
    <property type="nucleotide sequence ID" value="NZ_VVIW01000004.1"/>
</dbReference>
<name>A0ABX0M5G4_9BURK</name>
<sequence>MRISVTRLNLFSAAVWSFCGLVQQATPGADQSTVSFSLALTFMCLAIAGHAHKARQDTARIVPGGRP</sequence>
<keyword evidence="2" id="KW-1185">Reference proteome</keyword>
<organism evidence="1 2">
    <name type="scientific">Massilia aquatica</name>
    <dbReference type="NCBI Taxonomy" id="2609000"/>
    <lineage>
        <taxon>Bacteria</taxon>
        <taxon>Pseudomonadati</taxon>
        <taxon>Pseudomonadota</taxon>
        <taxon>Betaproteobacteria</taxon>
        <taxon>Burkholderiales</taxon>
        <taxon>Oxalobacteraceae</taxon>
        <taxon>Telluria group</taxon>
        <taxon>Massilia</taxon>
    </lineage>
</organism>
<accession>A0ABX0M5G4</accession>
<gene>
    <name evidence="1" type="ORF">F1609_09060</name>
</gene>
<protein>
    <submittedName>
        <fullName evidence="1">Uncharacterized protein</fullName>
    </submittedName>
</protein>
<proteinExistence type="predicted"/>
<dbReference type="Proteomes" id="UP000819052">
    <property type="component" value="Unassembled WGS sequence"/>
</dbReference>